<sequence length="170" mass="19561">MKKVILLLSLIVLIGCKSKKPDTPTEVKPEEVKIMKLAVAKVDANLKTKSYELGKRILMTCNTSKFKPFNQSEATQSVIDNITLEKLSKTCAKFRQRYGAFKDLKLMEVYKENTANITIFRYKALYTKAVANKELRVYMNNQNKVAAIKSMDWNDVFERKLFTDTDTDTE</sequence>
<dbReference type="STRING" id="150146.SAMN05443667_10374"/>
<evidence type="ECO:0008006" key="3">
    <source>
        <dbReference type="Google" id="ProtNLM"/>
    </source>
</evidence>
<name>A0A1H3ZVD8_9FLAO</name>
<dbReference type="PROSITE" id="PS51257">
    <property type="entry name" value="PROKAR_LIPOPROTEIN"/>
    <property type="match status" value="1"/>
</dbReference>
<dbReference type="RefSeq" id="WP_091086044.1">
    <property type="nucleotide sequence ID" value="NZ_FNRD01000003.1"/>
</dbReference>
<proteinExistence type="predicted"/>
<gene>
    <name evidence="1" type="ORF">SAMN05443667_10374</name>
</gene>
<protein>
    <recommendedName>
        <fullName evidence="3">Lipoprotein</fullName>
    </recommendedName>
</protein>
<organism evidence="1 2">
    <name type="scientific">Flavobacterium gillisiae</name>
    <dbReference type="NCBI Taxonomy" id="150146"/>
    <lineage>
        <taxon>Bacteria</taxon>
        <taxon>Pseudomonadati</taxon>
        <taxon>Bacteroidota</taxon>
        <taxon>Flavobacteriia</taxon>
        <taxon>Flavobacteriales</taxon>
        <taxon>Flavobacteriaceae</taxon>
        <taxon>Flavobacterium</taxon>
    </lineage>
</organism>
<dbReference type="OrthoDB" id="1351300at2"/>
<keyword evidence="2" id="KW-1185">Reference proteome</keyword>
<accession>A0A1H3ZVD8</accession>
<dbReference type="AlphaFoldDB" id="A0A1H3ZVD8"/>
<evidence type="ECO:0000313" key="1">
    <source>
        <dbReference type="EMBL" id="SEA27351.1"/>
    </source>
</evidence>
<dbReference type="Proteomes" id="UP000198951">
    <property type="component" value="Unassembled WGS sequence"/>
</dbReference>
<reference evidence="2" key="1">
    <citation type="submission" date="2016-10" db="EMBL/GenBank/DDBJ databases">
        <authorList>
            <person name="Varghese N."/>
            <person name="Submissions S."/>
        </authorList>
    </citation>
    <scope>NUCLEOTIDE SEQUENCE [LARGE SCALE GENOMIC DNA]</scope>
    <source>
        <strain evidence="2">DSM 22376</strain>
    </source>
</reference>
<dbReference type="EMBL" id="FNRD01000003">
    <property type="protein sequence ID" value="SEA27351.1"/>
    <property type="molecule type" value="Genomic_DNA"/>
</dbReference>
<evidence type="ECO:0000313" key="2">
    <source>
        <dbReference type="Proteomes" id="UP000198951"/>
    </source>
</evidence>